<protein>
    <recommendedName>
        <fullName evidence="1">Mos1 transposase HTH domain-containing protein</fullName>
    </recommendedName>
</protein>
<evidence type="ECO:0000259" key="1">
    <source>
        <dbReference type="Pfam" id="PF17906"/>
    </source>
</evidence>
<dbReference type="Proteomes" id="UP000499080">
    <property type="component" value="Unassembled WGS sequence"/>
</dbReference>
<keyword evidence="3" id="KW-1185">Reference proteome</keyword>
<reference evidence="2 3" key="1">
    <citation type="journal article" date="2019" name="Sci. Rep.">
        <title>Orb-weaving spider Araneus ventricosus genome elucidates the spidroin gene catalogue.</title>
        <authorList>
            <person name="Kono N."/>
            <person name="Nakamura H."/>
            <person name="Ohtoshi R."/>
            <person name="Moran D.A.P."/>
            <person name="Shinohara A."/>
            <person name="Yoshida Y."/>
            <person name="Fujiwara M."/>
            <person name="Mori M."/>
            <person name="Tomita M."/>
            <person name="Arakawa K."/>
        </authorList>
    </citation>
    <scope>NUCLEOTIDE SEQUENCE [LARGE SCALE GENOMIC DNA]</scope>
</reference>
<dbReference type="Gene3D" id="1.10.10.1450">
    <property type="match status" value="1"/>
</dbReference>
<sequence length="59" mass="7147">KKGLRATFLYEFKLGHKVEEASHNISSAFEQRNTNKLMMKRCHQKFWIRDESREDEEDC</sequence>
<gene>
    <name evidence="2" type="ORF">AVEN_8810_1</name>
</gene>
<feature type="non-terminal residue" evidence="2">
    <location>
        <position position="1"/>
    </location>
</feature>
<dbReference type="AlphaFoldDB" id="A0A4Y2PIB3"/>
<dbReference type="EMBL" id="BGPR01293424">
    <property type="protein sequence ID" value="GBN50882.1"/>
    <property type="molecule type" value="Genomic_DNA"/>
</dbReference>
<dbReference type="Pfam" id="PF17906">
    <property type="entry name" value="HTH_48"/>
    <property type="match status" value="1"/>
</dbReference>
<comment type="caution">
    <text evidence="2">The sequence shown here is derived from an EMBL/GenBank/DDBJ whole genome shotgun (WGS) entry which is preliminary data.</text>
</comment>
<name>A0A4Y2PIB3_ARAVE</name>
<proteinExistence type="predicted"/>
<evidence type="ECO:0000313" key="2">
    <source>
        <dbReference type="EMBL" id="GBN50882.1"/>
    </source>
</evidence>
<dbReference type="InterPro" id="IPR041426">
    <property type="entry name" value="Mos1_HTH"/>
</dbReference>
<dbReference type="OrthoDB" id="7552475at2759"/>
<accession>A0A4Y2PIB3</accession>
<evidence type="ECO:0000313" key="3">
    <source>
        <dbReference type="Proteomes" id="UP000499080"/>
    </source>
</evidence>
<organism evidence="2 3">
    <name type="scientific">Araneus ventricosus</name>
    <name type="common">Orbweaver spider</name>
    <name type="synonym">Epeira ventricosa</name>
    <dbReference type="NCBI Taxonomy" id="182803"/>
    <lineage>
        <taxon>Eukaryota</taxon>
        <taxon>Metazoa</taxon>
        <taxon>Ecdysozoa</taxon>
        <taxon>Arthropoda</taxon>
        <taxon>Chelicerata</taxon>
        <taxon>Arachnida</taxon>
        <taxon>Araneae</taxon>
        <taxon>Araneomorphae</taxon>
        <taxon>Entelegynae</taxon>
        <taxon>Araneoidea</taxon>
        <taxon>Araneidae</taxon>
        <taxon>Araneus</taxon>
    </lineage>
</organism>
<feature type="domain" description="Mos1 transposase HTH" evidence="1">
    <location>
        <begin position="2"/>
        <end position="35"/>
    </location>
</feature>